<dbReference type="GO" id="GO:0032259">
    <property type="term" value="P:methylation"/>
    <property type="evidence" value="ECO:0007669"/>
    <property type="project" value="UniProtKB-KW"/>
</dbReference>
<reference evidence="2 3" key="1">
    <citation type="submission" date="2018-06" db="EMBL/GenBank/DDBJ databases">
        <authorList>
            <consortium name="Pathogen Informatics"/>
            <person name="Doyle S."/>
        </authorList>
    </citation>
    <scope>NUCLEOTIDE SEQUENCE [LARGE SCALE GENOMIC DNA]</scope>
    <source>
        <strain evidence="2 3">NCTC11872</strain>
    </source>
</reference>
<dbReference type="Pfam" id="PF05430">
    <property type="entry name" value="Methyltransf_30"/>
    <property type="match status" value="1"/>
</dbReference>
<dbReference type="AlphaFoldDB" id="A0A2X1QKH4"/>
<accession>A0A2X1QKH4</accession>
<gene>
    <name evidence="2" type="primary">mnmC_4</name>
    <name evidence="2" type="ORF">NCTC11872_00298</name>
</gene>
<evidence type="ECO:0000313" key="2">
    <source>
        <dbReference type="EMBL" id="SPX40722.1"/>
    </source>
</evidence>
<dbReference type="EMBL" id="UASK01000003">
    <property type="protein sequence ID" value="SPX40722.1"/>
    <property type="molecule type" value="Genomic_DNA"/>
</dbReference>
<keyword evidence="2" id="KW-0489">Methyltransferase</keyword>
<dbReference type="GO" id="GO:0016645">
    <property type="term" value="F:oxidoreductase activity, acting on the CH-NH group of donors"/>
    <property type="evidence" value="ECO:0007669"/>
    <property type="project" value="InterPro"/>
</dbReference>
<feature type="domain" description="MnmC-like methyltransferase" evidence="1">
    <location>
        <begin position="3"/>
        <end position="53"/>
    </location>
</feature>
<dbReference type="InterPro" id="IPR029063">
    <property type="entry name" value="SAM-dependent_MTases_sf"/>
</dbReference>
<sequence length="74" mass="8588">MACNVSENLPQLGDYMNERIDAWFLDGFAPSKNPEMWNDDLYNLMFRFTKPNVLLPLSPQQVRLEKGLNPQALM</sequence>
<evidence type="ECO:0000313" key="3">
    <source>
        <dbReference type="Proteomes" id="UP000249936"/>
    </source>
</evidence>
<organism evidence="2 3">
    <name type="scientific">Haemophilus influenzae</name>
    <dbReference type="NCBI Taxonomy" id="727"/>
    <lineage>
        <taxon>Bacteria</taxon>
        <taxon>Pseudomonadati</taxon>
        <taxon>Pseudomonadota</taxon>
        <taxon>Gammaproteobacteria</taxon>
        <taxon>Pasteurellales</taxon>
        <taxon>Pasteurellaceae</taxon>
        <taxon>Haemophilus</taxon>
    </lineage>
</organism>
<proteinExistence type="predicted"/>
<dbReference type="InterPro" id="IPR008471">
    <property type="entry name" value="MnmC-like_methylTransf"/>
</dbReference>
<name>A0A2X1QKH4_HAEIF</name>
<evidence type="ECO:0000259" key="1">
    <source>
        <dbReference type="Pfam" id="PF05430"/>
    </source>
</evidence>
<protein>
    <submittedName>
        <fullName evidence="2">5-methylaminomethyl-2-thiouridine methyltransferase</fullName>
    </submittedName>
</protein>
<dbReference type="Proteomes" id="UP000249936">
    <property type="component" value="Unassembled WGS sequence"/>
</dbReference>
<dbReference type="GO" id="GO:0008168">
    <property type="term" value="F:methyltransferase activity"/>
    <property type="evidence" value="ECO:0007669"/>
    <property type="project" value="UniProtKB-KW"/>
</dbReference>
<dbReference type="Gene3D" id="3.40.50.150">
    <property type="entry name" value="Vaccinia Virus protein VP39"/>
    <property type="match status" value="1"/>
</dbReference>
<keyword evidence="2" id="KW-0808">Transferase</keyword>